<dbReference type="OrthoDB" id="2019491at2759"/>
<dbReference type="SUPFAM" id="SSF53474">
    <property type="entry name" value="alpha/beta-Hydrolases"/>
    <property type="match status" value="1"/>
</dbReference>
<feature type="coiled-coil region" evidence="4">
    <location>
        <begin position="223"/>
        <end position="281"/>
    </location>
</feature>
<sequence length="440" mass="50677">MLQKKWKWVKRVFNRMNSVLTLSRSNPTFSEVQSSIAEINKKINLLLTTKKHYVNFSAYEKYFDFLSELGLREDFEINTTQDKIVLRGTSLRPLLLNSHNQKVLIFCHGVTNNRWSLFYCMHLALQIGYQVVTYDARNHGLSEKSYTSLGQVEASDLQDIINYVQKKYCPKKIGLYGKENYYLKEYFASQIVQRSLRVFLADLAKVNPLDALPSLLPLKLLLIHEEYEEIKALQTEYQELISQETSFEGKSVLKVEIRELEKQKEELINQVKEKLIEFTEKEEGERGVLVEIRPGTGGKEAGLFTNDLYNMYYVQRVPDTENKGRIHTSTASVVILPEPQEIDLKITGKDLKIETYRASGPGGQHVNTTDSAVRITHIPTGLTATSQQGRNQNENKANALSVLKIRLYEDHQQRKKKSENDLRLAMIGSSERAEKIRTYN</sequence>
<dbReference type="GO" id="GO:0003747">
    <property type="term" value="F:translation release factor activity"/>
    <property type="evidence" value="ECO:0007669"/>
    <property type="project" value="InterPro"/>
</dbReference>
<dbReference type="SMART" id="SM00937">
    <property type="entry name" value="PCRF"/>
    <property type="match status" value="1"/>
</dbReference>
<comment type="caution">
    <text evidence="6">The sequence shown here is derived from an EMBL/GenBank/DDBJ whole genome shotgun (WGS) entry which is preliminary data.</text>
</comment>
<evidence type="ECO:0000313" key="7">
    <source>
        <dbReference type="Proteomes" id="UP000789396"/>
    </source>
</evidence>
<dbReference type="Pfam" id="PF03462">
    <property type="entry name" value="PCRF"/>
    <property type="match status" value="1"/>
</dbReference>
<gene>
    <name evidence="6" type="ORF">RFULGI_LOCUS2812</name>
</gene>
<dbReference type="InterPro" id="IPR045853">
    <property type="entry name" value="Pep_chain_release_fac_I_sf"/>
</dbReference>
<evidence type="ECO:0000256" key="4">
    <source>
        <dbReference type="SAM" id="Coils"/>
    </source>
</evidence>
<evidence type="ECO:0000256" key="2">
    <source>
        <dbReference type="ARBA" id="ARBA00022481"/>
    </source>
</evidence>
<evidence type="ECO:0000259" key="5">
    <source>
        <dbReference type="PROSITE" id="PS00745"/>
    </source>
</evidence>
<dbReference type="InterPro" id="IPR029058">
    <property type="entry name" value="AB_hydrolase_fold"/>
</dbReference>
<evidence type="ECO:0000256" key="3">
    <source>
        <dbReference type="ARBA" id="ARBA00022917"/>
    </source>
</evidence>
<dbReference type="SUPFAM" id="SSF75620">
    <property type="entry name" value="Release factor"/>
    <property type="match status" value="1"/>
</dbReference>
<dbReference type="Pfam" id="PF00472">
    <property type="entry name" value="RF-1"/>
    <property type="match status" value="1"/>
</dbReference>
<dbReference type="AlphaFoldDB" id="A0A9N8ZW11"/>
<dbReference type="Gene3D" id="3.30.160.20">
    <property type="match status" value="1"/>
</dbReference>
<comment type="similarity">
    <text evidence="1">Belongs to the prokaryotic/mitochondrial release factor family.</text>
</comment>
<dbReference type="InterPro" id="IPR000352">
    <property type="entry name" value="Pep_chain_release_fac_I"/>
</dbReference>
<evidence type="ECO:0000313" key="6">
    <source>
        <dbReference type="EMBL" id="CAG8509168.1"/>
    </source>
</evidence>
<dbReference type="Gene3D" id="3.30.70.1660">
    <property type="match status" value="2"/>
</dbReference>
<keyword evidence="4" id="KW-0175">Coiled coil</keyword>
<dbReference type="GO" id="GO:0032543">
    <property type="term" value="P:mitochondrial translation"/>
    <property type="evidence" value="ECO:0007669"/>
    <property type="project" value="UniProtKB-ARBA"/>
</dbReference>
<dbReference type="PANTHER" id="PTHR43804:SF7">
    <property type="entry name" value="LD18447P"/>
    <property type="match status" value="1"/>
</dbReference>
<dbReference type="Proteomes" id="UP000789396">
    <property type="component" value="Unassembled WGS sequence"/>
</dbReference>
<dbReference type="EMBL" id="CAJVPZ010002262">
    <property type="protein sequence ID" value="CAG8509168.1"/>
    <property type="molecule type" value="Genomic_DNA"/>
</dbReference>
<dbReference type="InterPro" id="IPR005139">
    <property type="entry name" value="PCRF"/>
</dbReference>
<dbReference type="PROSITE" id="PS00745">
    <property type="entry name" value="RF_PROK_I"/>
    <property type="match status" value="1"/>
</dbReference>
<dbReference type="InterPro" id="IPR050057">
    <property type="entry name" value="Prokaryotic/Mito_RF"/>
</dbReference>
<evidence type="ECO:0000256" key="1">
    <source>
        <dbReference type="ARBA" id="ARBA00010835"/>
    </source>
</evidence>
<organism evidence="6 7">
    <name type="scientific">Racocetra fulgida</name>
    <dbReference type="NCBI Taxonomy" id="60492"/>
    <lineage>
        <taxon>Eukaryota</taxon>
        <taxon>Fungi</taxon>
        <taxon>Fungi incertae sedis</taxon>
        <taxon>Mucoromycota</taxon>
        <taxon>Glomeromycotina</taxon>
        <taxon>Glomeromycetes</taxon>
        <taxon>Diversisporales</taxon>
        <taxon>Gigasporaceae</taxon>
        <taxon>Racocetra</taxon>
    </lineage>
</organism>
<dbReference type="InterPro" id="IPR000073">
    <property type="entry name" value="AB_hydrolase_1"/>
</dbReference>
<dbReference type="Pfam" id="PF00561">
    <property type="entry name" value="Abhydrolase_1"/>
    <property type="match status" value="1"/>
</dbReference>
<keyword evidence="2" id="KW-0488">Methylation</keyword>
<reference evidence="6" key="1">
    <citation type="submission" date="2021-06" db="EMBL/GenBank/DDBJ databases">
        <authorList>
            <person name="Kallberg Y."/>
            <person name="Tangrot J."/>
            <person name="Rosling A."/>
        </authorList>
    </citation>
    <scope>NUCLEOTIDE SEQUENCE</scope>
    <source>
        <strain evidence="6">IN212</strain>
    </source>
</reference>
<dbReference type="FunFam" id="3.30.160.20:FF:000004">
    <property type="entry name" value="Peptide chain release factor 1"/>
    <property type="match status" value="1"/>
</dbReference>
<dbReference type="PANTHER" id="PTHR43804">
    <property type="entry name" value="LD18447P"/>
    <property type="match status" value="1"/>
</dbReference>
<name>A0A9N8ZW11_9GLOM</name>
<proteinExistence type="inferred from homology"/>
<feature type="domain" description="Prokaryotic-type class I peptide chain release factors" evidence="5">
    <location>
        <begin position="357"/>
        <end position="373"/>
    </location>
</feature>
<protein>
    <submittedName>
        <fullName evidence="6">10672_t:CDS:1</fullName>
    </submittedName>
</protein>
<keyword evidence="3" id="KW-0648">Protein biosynthesis</keyword>
<accession>A0A9N8ZW11</accession>
<keyword evidence="7" id="KW-1185">Reference proteome</keyword>
<dbReference type="GO" id="GO:0005739">
    <property type="term" value="C:mitochondrion"/>
    <property type="evidence" value="ECO:0007669"/>
    <property type="project" value="GOC"/>
</dbReference>
<dbReference type="Gene3D" id="3.40.50.1820">
    <property type="entry name" value="alpha/beta hydrolase"/>
    <property type="match status" value="1"/>
</dbReference>